<dbReference type="NCBIfam" id="TIGR02227">
    <property type="entry name" value="sigpep_I_bact"/>
    <property type="match status" value="1"/>
</dbReference>
<dbReference type="CDD" id="cd06530">
    <property type="entry name" value="S26_SPase_I"/>
    <property type="match status" value="1"/>
</dbReference>
<comment type="catalytic activity">
    <reaction evidence="1 6">
        <text>Cleavage of hydrophobic, N-terminal signal or leader sequences from secreted and periplasmic proteins.</text>
        <dbReference type="EC" id="3.4.21.89"/>
    </reaction>
</comment>
<name>A0ABP3T4Q3_9SPHN</name>
<dbReference type="InterPro" id="IPR019533">
    <property type="entry name" value="Peptidase_S26"/>
</dbReference>
<feature type="region of interest" description="Disordered" evidence="7">
    <location>
        <begin position="1"/>
        <end position="25"/>
    </location>
</feature>
<dbReference type="InterPro" id="IPR036286">
    <property type="entry name" value="LexA/Signal_pep-like_sf"/>
</dbReference>
<dbReference type="Proteomes" id="UP001500238">
    <property type="component" value="Unassembled WGS sequence"/>
</dbReference>
<evidence type="ECO:0000259" key="8">
    <source>
        <dbReference type="Pfam" id="PF10502"/>
    </source>
</evidence>
<comment type="similarity">
    <text evidence="2 6">Belongs to the peptidase S26 family.</text>
</comment>
<keyword evidence="6" id="KW-0645">Protease</keyword>
<comment type="caution">
    <text evidence="9">The sequence shown here is derived from an EMBL/GenBank/DDBJ whole genome shotgun (WGS) entry which is preliminary data.</text>
</comment>
<comment type="subcellular location">
    <subcellularLocation>
        <location evidence="6">Membrane</location>
        <topology evidence="6">Single-pass type II membrane protein</topology>
    </subcellularLocation>
</comment>
<dbReference type="InterPro" id="IPR019757">
    <property type="entry name" value="Pept_S26A_signal_pept_1_Lys-AS"/>
</dbReference>
<feature type="domain" description="Peptidase S26" evidence="8">
    <location>
        <begin position="34"/>
        <end position="280"/>
    </location>
</feature>
<dbReference type="SUPFAM" id="SSF51306">
    <property type="entry name" value="LexA/Signal peptidase"/>
    <property type="match status" value="1"/>
</dbReference>
<evidence type="ECO:0000313" key="9">
    <source>
        <dbReference type="EMBL" id="GAA0679337.1"/>
    </source>
</evidence>
<keyword evidence="6" id="KW-1133">Transmembrane helix</keyword>
<dbReference type="PRINTS" id="PR00727">
    <property type="entry name" value="LEADERPTASE"/>
</dbReference>
<accession>A0ABP3T4Q3</accession>
<keyword evidence="5 6" id="KW-0378">Hydrolase</keyword>
<dbReference type="EC" id="3.4.21.89" evidence="3 6"/>
<dbReference type="RefSeq" id="WP_163957100.1">
    <property type="nucleotide sequence ID" value="NZ_BAAAES010000026.1"/>
</dbReference>
<evidence type="ECO:0000256" key="4">
    <source>
        <dbReference type="ARBA" id="ARBA00019232"/>
    </source>
</evidence>
<dbReference type="InterPro" id="IPR000223">
    <property type="entry name" value="Pept_S26A_signal_pept_1"/>
</dbReference>
<evidence type="ECO:0000256" key="1">
    <source>
        <dbReference type="ARBA" id="ARBA00000677"/>
    </source>
</evidence>
<proteinExistence type="inferred from homology"/>
<dbReference type="PANTHER" id="PTHR43390">
    <property type="entry name" value="SIGNAL PEPTIDASE I"/>
    <property type="match status" value="1"/>
</dbReference>
<evidence type="ECO:0000313" key="10">
    <source>
        <dbReference type="Proteomes" id="UP001500238"/>
    </source>
</evidence>
<evidence type="ECO:0000256" key="3">
    <source>
        <dbReference type="ARBA" id="ARBA00013208"/>
    </source>
</evidence>
<keyword evidence="6" id="KW-0472">Membrane</keyword>
<organism evidence="9 10">
    <name type="scientific">Sphingomonas insulae</name>
    <dbReference type="NCBI Taxonomy" id="424800"/>
    <lineage>
        <taxon>Bacteria</taxon>
        <taxon>Pseudomonadati</taxon>
        <taxon>Pseudomonadota</taxon>
        <taxon>Alphaproteobacteria</taxon>
        <taxon>Sphingomonadales</taxon>
        <taxon>Sphingomonadaceae</taxon>
        <taxon>Sphingomonas</taxon>
    </lineage>
</organism>
<sequence>MKEAVLDGNQPTEVATNPPAEAAPKKTTDWWGEIKGIFWLILIVLGFHSFIAKPFYIPSESMLPGLRIGDRLVVSKFAYGWSFVSPTIPNPVAIFKSVVLRQPEESWSVGLPFVHGRLFGSLPQRGDVVIVTPPGTRNDYIKRVIGLPGDTLAVQGGTVILNGKPIARGPMHYVDLPVDTNSPCSDSEYYGARRPAPGGGYVCHMPIVTETLPNGRHYDTVDMEPDSPGDNFATVTIPANHVFLMGDNRDRSADSRFPLSQLGLGGPVPYENLGGRAEFLTFSLDGDATFNPLTWWGSLRSGRAGVSLHPAEGR</sequence>
<dbReference type="PROSITE" id="PS00760">
    <property type="entry name" value="SPASE_I_2"/>
    <property type="match status" value="1"/>
</dbReference>
<evidence type="ECO:0000256" key="5">
    <source>
        <dbReference type="ARBA" id="ARBA00022801"/>
    </source>
</evidence>
<gene>
    <name evidence="9" type="primary">lepB_2</name>
    <name evidence="9" type="ORF">GCM10009102_34950</name>
</gene>
<evidence type="ECO:0000256" key="7">
    <source>
        <dbReference type="SAM" id="MobiDB-lite"/>
    </source>
</evidence>
<feature type="transmembrane region" description="Helical" evidence="6">
    <location>
        <begin position="37"/>
        <end position="57"/>
    </location>
</feature>
<evidence type="ECO:0000256" key="6">
    <source>
        <dbReference type="RuleBase" id="RU362042"/>
    </source>
</evidence>
<dbReference type="Gene3D" id="2.10.109.10">
    <property type="entry name" value="Umud Fragment, subunit A"/>
    <property type="match status" value="1"/>
</dbReference>
<reference evidence="10" key="1">
    <citation type="journal article" date="2019" name="Int. J. Syst. Evol. Microbiol.">
        <title>The Global Catalogue of Microorganisms (GCM) 10K type strain sequencing project: providing services to taxonomists for standard genome sequencing and annotation.</title>
        <authorList>
            <consortium name="The Broad Institute Genomics Platform"/>
            <consortium name="The Broad Institute Genome Sequencing Center for Infectious Disease"/>
            <person name="Wu L."/>
            <person name="Ma J."/>
        </authorList>
    </citation>
    <scope>NUCLEOTIDE SEQUENCE [LARGE SCALE GENOMIC DNA]</scope>
    <source>
        <strain evidence="10">JCM 14603</strain>
    </source>
</reference>
<evidence type="ECO:0000256" key="2">
    <source>
        <dbReference type="ARBA" id="ARBA00009370"/>
    </source>
</evidence>
<keyword evidence="6" id="KW-0812">Transmembrane</keyword>
<dbReference type="Pfam" id="PF10502">
    <property type="entry name" value="Peptidase_S26"/>
    <property type="match status" value="1"/>
</dbReference>
<dbReference type="PANTHER" id="PTHR43390:SF1">
    <property type="entry name" value="CHLOROPLAST PROCESSING PEPTIDASE"/>
    <property type="match status" value="1"/>
</dbReference>
<keyword evidence="10" id="KW-1185">Reference proteome</keyword>
<protein>
    <recommendedName>
        <fullName evidence="4 6">Signal peptidase I</fullName>
        <ecNumber evidence="3 6">3.4.21.89</ecNumber>
    </recommendedName>
</protein>
<dbReference type="EMBL" id="BAAAES010000026">
    <property type="protein sequence ID" value="GAA0679337.1"/>
    <property type="molecule type" value="Genomic_DNA"/>
</dbReference>